<proteinExistence type="predicted"/>
<dbReference type="InterPro" id="IPR045584">
    <property type="entry name" value="Pilin-like"/>
</dbReference>
<protein>
    <submittedName>
        <fullName evidence="2">Prepilin-type N-terminal cleavage/methylation domain-containing protein</fullName>
    </submittedName>
</protein>
<keyword evidence="1" id="KW-0812">Transmembrane</keyword>
<comment type="caution">
    <text evidence="2">The sequence shown here is derived from an EMBL/GenBank/DDBJ whole genome shotgun (WGS) entry which is preliminary data.</text>
</comment>
<dbReference type="Pfam" id="PF07963">
    <property type="entry name" value="N_methyl"/>
    <property type="match status" value="1"/>
</dbReference>
<evidence type="ECO:0000256" key="1">
    <source>
        <dbReference type="SAM" id="Phobius"/>
    </source>
</evidence>
<name>A0ABX0JXV4_9PROT</name>
<evidence type="ECO:0000313" key="2">
    <source>
        <dbReference type="EMBL" id="NHN87702.1"/>
    </source>
</evidence>
<keyword evidence="1" id="KW-1133">Transmembrane helix</keyword>
<dbReference type="Proteomes" id="UP000631653">
    <property type="component" value="Unassembled WGS sequence"/>
</dbReference>
<organism evidence="2 3">
    <name type="scientific">Acetobacter conturbans</name>
    <dbReference type="NCBI Taxonomy" id="1737472"/>
    <lineage>
        <taxon>Bacteria</taxon>
        <taxon>Pseudomonadati</taxon>
        <taxon>Pseudomonadota</taxon>
        <taxon>Alphaproteobacteria</taxon>
        <taxon>Acetobacterales</taxon>
        <taxon>Acetobacteraceae</taxon>
        <taxon>Acetobacter</taxon>
    </lineage>
</organism>
<dbReference type="RefSeq" id="WP_173569013.1">
    <property type="nucleotide sequence ID" value="NZ_WOSY01000003.1"/>
</dbReference>
<sequence length="153" mass="16150">MTSHTDNRRDSGFTLLEITVVLVIAGLLLGVVVERGPFHSSVVTFGAARSKVVHILRSAQDRALTGGRSVTVIVDIAQRDFMTVAGKSVRHDRLTGPVSAFMPLPGGGMAPRGIFRFDPDGSASGPPLALLLGNETELLTVSPVTGRILAHVQ</sequence>
<dbReference type="InterPro" id="IPR012902">
    <property type="entry name" value="N_methyl_site"/>
</dbReference>
<accession>A0ABX0JXV4</accession>
<evidence type="ECO:0000313" key="3">
    <source>
        <dbReference type="Proteomes" id="UP000631653"/>
    </source>
</evidence>
<gene>
    <name evidence="2" type="ORF">GOB81_03525</name>
</gene>
<keyword evidence="3" id="KW-1185">Reference proteome</keyword>
<dbReference type="EMBL" id="WOSY01000003">
    <property type="protein sequence ID" value="NHN87702.1"/>
    <property type="molecule type" value="Genomic_DNA"/>
</dbReference>
<feature type="transmembrane region" description="Helical" evidence="1">
    <location>
        <begin position="12"/>
        <end position="33"/>
    </location>
</feature>
<dbReference type="SUPFAM" id="SSF54523">
    <property type="entry name" value="Pili subunits"/>
    <property type="match status" value="1"/>
</dbReference>
<dbReference type="NCBIfam" id="TIGR02532">
    <property type="entry name" value="IV_pilin_GFxxxE"/>
    <property type="match status" value="1"/>
</dbReference>
<reference evidence="2 3" key="1">
    <citation type="journal article" date="2020" name="Int. J. Syst. Evol. Microbiol.">
        <title>Novel acetic acid bacteria from cider fermentations: Acetobacter conturbans sp. nov. and Acetobacter fallax sp. nov.</title>
        <authorList>
            <person name="Sombolestani A.S."/>
            <person name="Cleenwerck I."/>
            <person name="Cnockaert M."/>
            <person name="Borremans W."/>
            <person name="Wieme A.D."/>
            <person name="De Vuyst L."/>
            <person name="Vandamme P."/>
        </authorList>
    </citation>
    <scope>NUCLEOTIDE SEQUENCE [LARGE SCALE GENOMIC DNA]</scope>
    <source>
        <strain evidence="2 3">LMG 1627</strain>
    </source>
</reference>
<dbReference type="PROSITE" id="PS00409">
    <property type="entry name" value="PROKAR_NTER_METHYL"/>
    <property type="match status" value="1"/>
</dbReference>
<keyword evidence="1" id="KW-0472">Membrane</keyword>